<dbReference type="EMBL" id="JANPWB010000011">
    <property type="protein sequence ID" value="KAJ1130142.1"/>
    <property type="molecule type" value="Genomic_DNA"/>
</dbReference>
<evidence type="ECO:0000313" key="3">
    <source>
        <dbReference type="Proteomes" id="UP001066276"/>
    </source>
</evidence>
<evidence type="ECO:0000313" key="2">
    <source>
        <dbReference type="EMBL" id="KAJ1130142.1"/>
    </source>
</evidence>
<organism evidence="2 3">
    <name type="scientific">Pleurodeles waltl</name>
    <name type="common">Iberian ribbed newt</name>
    <dbReference type="NCBI Taxonomy" id="8319"/>
    <lineage>
        <taxon>Eukaryota</taxon>
        <taxon>Metazoa</taxon>
        <taxon>Chordata</taxon>
        <taxon>Craniata</taxon>
        <taxon>Vertebrata</taxon>
        <taxon>Euteleostomi</taxon>
        <taxon>Amphibia</taxon>
        <taxon>Batrachia</taxon>
        <taxon>Caudata</taxon>
        <taxon>Salamandroidea</taxon>
        <taxon>Salamandridae</taxon>
        <taxon>Pleurodelinae</taxon>
        <taxon>Pleurodeles</taxon>
    </lineage>
</organism>
<gene>
    <name evidence="2" type="ORF">NDU88_008498</name>
</gene>
<evidence type="ECO:0000256" key="1">
    <source>
        <dbReference type="SAM" id="MobiDB-lite"/>
    </source>
</evidence>
<name>A0AAV7PSA7_PLEWA</name>
<feature type="compositionally biased region" description="Low complexity" evidence="1">
    <location>
        <begin position="32"/>
        <end position="48"/>
    </location>
</feature>
<protein>
    <submittedName>
        <fullName evidence="2">Uncharacterized protein</fullName>
    </submittedName>
</protein>
<dbReference type="Proteomes" id="UP001066276">
    <property type="component" value="Chromosome 7"/>
</dbReference>
<reference evidence="2" key="1">
    <citation type="journal article" date="2022" name="bioRxiv">
        <title>Sequencing and chromosome-scale assembly of the giantPleurodeles waltlgenome.</title>
        <authorList>
            <person name="Brown T."/>
            <person name="Elewa A."/>
            <person name="Iarovenko S."/>
            <person name="Subramanian E."/>
            <person name="Araus A.J."/>
            <person name="Petzold A."/>
            <person name="Susuki M."/>
            <person name="Suzuki K.-i.T."/>
            <person name="Hayashi T."/>
            <person name="Toyoda A."/>
            <person name="Oliveira C."/>
            <person name="Osipova E."/>
            <person name="Leigh N.D."/>
            <person name="Simon A."/>
            <person name="Yun M.H."/>
        </authorList>
    </citation>
    <scope>NUCLEOTIDE SEQUENCE</scope>
    <source>
        <strain evidence="2">20211129_DDA</strain>
        <tissue evidence="2">Liver</tissue>
    </source>
</reference>
<accession>A0AAV7PSA7</accession>
<comment type="caution">
    <text evidence="2">The sequence shown here is derived from an EMBL/GenBank/DDBJ whole genome shotgun (WGS) entry which is preliminary data.</text>
</comment>
<sequence length="120" mass="12524">MEENSSVVPWGPMTRRLITAPACSPTRVSITASSRSPSPPGASRLPGRCPAAPVPVRELMGSQAPPAPVPLRGGDSILSPLAPRIARSYRGMVPPSSAGAARFWARRPVSSATRHPQGPL</sequence>
<proteinExistence type="predicted"/>
<dbReference type="AlphaFoldDB" id="A0AAV7PSA7"/>
<feature type="region of interest" description="Disordered" evidence="1">
    <location>
        <begin position="26"/>
        <end position="53"/>
    </location>
</feature>
<feature type="region of interest" description="Disordered" evidence="1">
    <location>
        <begin position="96"/>
        <end position="120"/>
    </location>
</feature>
<keyword evidence="3" id="KW-1185">Reference proteome</keyword>